<protein>
    <submittedName>
        <fullName evidence="1">Biofilm development protein YmgB/AriR</fullName>
    </submittedName>
</protein>
<dbReference type="EMBL" id="OCMY01000003">
    <property type="protein sequence ID" value="SOD61274.1"/>
    <property type="molecule type" value="Genomic_DNA"/>
</dbReference>
<reference evidence="2" key="1">
    <citation type="submission" date="2017-09" db="EMBL/GenBank/DDBJ databases">
        <authorList>
            <person name="Varghese N."/>
            <person name="Submissions S."/>
        </authorList>
    </citation>
    <scope>NUCLEOTIDE SEQUENCE [LARGE SCALE GENOMIC DNA]</scope>
    <source>
        <strain evidence="2">JKS000234</strain>
    </source>
</reference>
<dbReference type="InterPro" id="IPR024753">
    <property type="entry name" value="AriR"/>
</dbReference>
<accession>A0A286DRV0</accession>
<keyword evidence="2" id="KW-1185">Reference proteome</keyword>
<name>A0A286DRV0_9GAMM</name>
<proteinExistence type="predicted"/>
<evidence type="ECO:0000313" key="2">
    <source>
        <dbReference type="Proteomes" id="UP000219271"/>
    </source>
</evidence>
<dbReference type="Pfam" id="PF10798">
    <property type="entry name" value="YmgB"/>
    <property type="match status" value="1"/>
</dbReference>
<dbReference type="GO" id="GO:0071468">
    <property type="term" value="P:cellular response to acidic pH"/>
    <property type="evidence" value="ECO:0007669"/>
    <property type="project" value="InterPro"/>
</dbReference>
<dbReference type="Proteomes" id="UP000219271">
    <property type="component" value="Unassembled WGS sequence"/>
</dbReference>
<dbReference type="Gene3D" id="1.20.5.5260">
    <property type="match status" value="1"/>
</dbReference>
<gene>
    <name evidence="1" type="ORF">SAMN06273570_5060</name>
</gene>
<organism evidence="1 2">
    <name type="scientific">Candidatus Pantoea floridensis</name>
    <dbReference type="NCBI Taxonomy" id="1938870"/>
    <lineage>
        <taxon>Bacteria</taxon>
        <taxon>Pseudomonadati</taxon>
        <taxon>Pseudomonadota</taxon>
        <taxon>Gammaproteobacteria</taxon>
        <taxon>Enterobacterales</taxon>
        <taxon>Erwiniaceae</taxon>
        <taxon>Pantoea</taxon>
    </lineage>
</organism>
<sequence>MPAGRGYRRVAVFISGISLVTFARRGLTDNTMQLNEQHTSTEADIIHHFRSSGDALAAETAVLDAVIRDIVISGKKVTSKAIILYLIAELESSSDVAELDVLRSALEIVVGKTPDDENF</sequence>
<dbReference type="AlphaFoldDB" id="A0A286DRV0"/>
<evidence type="ECO:0000313" key="1">
    <source>
        <dbReference type="EMBL" id="SOD61274.1"/>
    </source>
</evidence>